<dbReference type="InterPro" id="IPR038670">
    <property type="entry name" value="HslJ-like_sf"/>
</dbReference>
<evidence type="ECO:0000259" key="1">
    <source>
        <dbReference type="Pfam" id="PF03724"/>
    </source>
</evidence>
<dbReference type="EMBL" id="SISK01000012">
    <property type="protein sequence ID" value="TBN37735.1"/>
    <property type="molecule type" value="Genomic_DNA"/>
</dbReference>
<keyword evidence="3" id="KW-1185">Reference proteome</keyword>
<feature type="domain" description="DUF306" evidence="1">
    <location>
        <begin position="92"/>
        <end position="191"/>
    </location>
</feature>
<reference evidence="2 3" key="1">
    <citation type="submission" date="2019-02" db="EMBL/GenBank/DDBJ databases">
        <title>Paracoccus subflavus sp. nov., isolated from marine sediment of the Pacific Ocean.</title>
        <authorList>
            <person name="Zhang G."/>
        </authorList>
    </citation>
    <scope>NUCLEOTIDE SEQUENCE [LARGE SCALE GENOMIC DNA]</scope>
    <source>
        <strain evidence="2 3">GY0581</strain>
    </source>
</reference>
<evidence type="ECO:0000313" key="3">
    <source>
        <dbReference type="Proteomes" id="UP000293520"/>
    </source>
</evidence>
<dbReference type="AlphaFoldDB" id="A0A4Q9FW99"/>
<dbReference type="Gene3D" id="2.40.128.270">
    <property type="match status" value="1"/>
</dbReference>
<protein>
    <submittedName>
        <fullName evidence="2">META domain-containing protein</fullName>
    </submittedName>
</protein>
<dbReference type="InterPro" id="IPR005184">
    <property type="entry name" value="DUF306_Meta_HslJ"/>
</dbReference>
<name>A0A4Q9FW99_9RHOB</name>
<gene>
    <name evidence="2" type="ORF">EYE42_13850</name>
</gene>
<comment type="caution">
    <text evidence="2">The sequence shown here is derived from an EMBL/GenBank/DDBJ whole genome shotgun (WGS) entry which is preliminary data.</text>
</comment>
<evidence type="ECO:0000313" key="2">
    <source>
        <dbReference type="EMBL" id="TBN37735.1"/>
    </source>
</evidence>
<dbReference type="PANTHER" id="PTHR35535:SF1">
    <property type="entry name" value="HEAT SHOCK PROTEIN HSLJ"/>
    <property type="match status" value="1"/>
</dbReference>
<accession>A0A4Q9FW99</accession>
<dbReference type="InterPro" id="IPR053147">
    <property type="entry name" value="Hsp_HslJ-like"/>
</dbReference>
<dbReference type="PANTHER" id="PTHR35535">
    <property type="entry name" value="HEAT SHOCK PROTEIN HSLJ"/>
    <property type="match status" value="1"/>
</dbReference>
<dbReference type="OrthoDB" id="7777568at2"/>
<proteinExistence type="predicted"/>
<sequence>MPTPREIAAFLRSVMVVMGNRSLADLRDASAAFLRRTGPPLRRAPRRPMLRQTHQDGRPAMIRTLAALAAAAALAACQDAGERSVAMLKPGDRFAVIRIDGAPAPEGVTFEVGSGGRITGRAPCNRYSGQLTEQGGAMTASGLVITRMACADPARTLAETRFVNAIGAVTAARRMGDGTALVDPQGEARLVLTPITGP</sequence>
<organism evidence="2 3">
    <name type="scientific">Paracoccus subflavus</name>
    <dbReference type="NCBI Taxonomy" id="2528244"/>
    <lineage>
        <taxon>Bacteria</taxon>
        <taxon>Pseudomonadati</taxon>
        <taxon>Pseudomonadota</taxon>
        <taxon>Alphaproteobacteria</taxon>
        <taxon>Rhodobacterales</taxon>
        <taxon>Paracoccaceae</taxon>
        <taxon>Paracoccus</taxon>
    </lineage>
</organism>
<dbReference type="Pfam" id="PF03724">
    <property type="entry name" value="META"/>
    <property type="match status" value="1"/>
</dbReference>
<dbReference type="Proteomes" id="UP000293520">
    <property type="component" value="Unassembled WGS sequence"/>
</dbReference>